<comment type="catalytic activity">
    <reaction evidence="7">
        <text>L-cysteinyl-[protein] + hexadecanoyl-CoA = S-hexadecanoyl-L-cysteinyl-[protein] + CoA</text>
        <dbReference type="Rhea" id="RHEA:36683"/>
        <dbReference type="Rhea" id="RHEA-COMP:10131"/>
        <dbReference type="Rhea" id="RHEA-COMP:11032"/>
        <dbReference type="ChEBI" id="CHEBI:29950"/>
        <dbReference type="ChEBI" id="CHEBI:57287"/>
        <dbReference type="ChEBI" id="CHEBI:57379"/>
        <dbReference type="ChEBI" id="CHEBI:74151"/>
        <dbReference type="EC" id="2.3.1.225"/>
    </reaction>
</comment>
<dbReference type="PROSITE" id="PS50216">
    <property type="entry name" value="DHHC"/>
    <property type="match status" value="1"/>
</dbReference>
<dbReference type="PANTHER" id="PTHR12246">
    <property type="entry name" value="PALMITOYLTRANSFERASE ZDHHC16"/>
    <property type="match status" value="1"/>
</dbReference>
<dbReference type="EC" id="2.3.1.225" evidence="7"/>
<keyword evidence="5 7" id="KW-0472">Membrane</keyword>
<feature type="transmembrane region" description="Helical" evidence="7">
    <location>
        <begin position="194"/>
        <end position="214"/>
    </location>
</feature>
<feature type="transmembrane region" description="Helical" evidence="7">
    <location>
        <begin position="235"/>
        <end position="261"/>
    </location>
</feature>
<organism evidence="9 10">
    <name type="scientific">Phytophthora nicotianae P1569</name>
    <dbReference type="NCBI Taxonomy" id="1317065"/>
    <lineage>
        <taxon>Eukaryota</taxon>
        <taxon>Sar</taxon>
        <taxon>Stramenopiles</taxon>
        <taxon>Oomycota</taxon>
        <taxon>Peronosporomycetes</taxon>
        <taxon>Peronosporales</taxon>
        <taxon>Peronosporaceae</taxon>
        <taxon>Phytophthora</taxon>
    </lineage>
</organism>
<keyword evidence="6 7" id="KW-0012">Acyltransferase</keyword>
<protein>
    <recommendedName>
        <fullName evidence="7">Palmitoyltransferase</fullName>
        <ecNumber evidence="7">2.3.1.225</ecNumber>
    </recommendedName>
</protein>
<evidence type="ECO:0000313" key="10">
    <source>
        <dbReference type="Proteomes" id="UP000018721"/>
    </source>
</evidence>
<dbReference type="OrthoDB" id="331948at2759"/>
<feature type="transmembrane region" description="Helical" evidence="7">
    <location>
        <begin position="52"/>
        <end position="75"/>
    </location>
</feature>
<dbReference type="GO" id="GO:0016020">
    <property type="term" value="C:membrane"/>
    <property type="evidence" value="ECO:0007669"/>
    <property type="project" value="UniProtKB-SubCell"/>
</dbReference>
<dbReference type="GO" id="GO:0019706">
    <property type="term" value="F:protein-cysteine S-palmitoyltransferase activity"/>
    <property type="evidence" value="ECO:0007669"/>
    <property type="project" value="UniProtKB-EC"/>
</dbReference>
<evidence type="ECO:0000256" key="6">
    <source>
        <dbReference type="ARBA" id="ARBA00023315"/>
    </source>
</evidence>
<comment type="similarity">
    <text evidence="7">Belongs to the DHHC palmitoyltransferase family.</text>
</comment>
<evidence type="ECO:0000259" key="8">
    <source>
        <dbReference type="Pfam" id="PF01529"/>
    </source>
</evidence>
<dbReference type="EMBL" id="ANIZ01001700">
    <property type="protein sequence ID" value="ETI45440.1"/>
    <property type="molecule type" value="Genomic_DNA"/>
</dbReference>
<evidence type="ECO:0000256" key="1">
    <source>
        <dbReference type="ARBA" id="ARBA00004141"/>
    </source>
</evidence>
<evidence type="ECO:0000256" key="7">
    <source>
        <dbReference type="RuleBase" id="RU079119"/>
    </source>
</evidence>
<dbReference type="eggNOG" id="KOG1315">
    <property type="taxonomic scope" value="Eukaryota"/>
</dbReference>
<feature type="transmembrane region" description="Helical" evidence="7">
    <location>
        <begin position="87"/>
        <end position="114"/>
    </location>
</feature>
<evidence type="ECO:0000256" key="5">
    <source>
        <dbReference type="ARBA" id="ARBA00023136"/>
    </source>
</evidence>
<gene>
    <name evidence="9" type="ORF">F443_09987</name>
</gene>
<comment type="subcellular location">
    <subcellularLocation>
        <location evidence="1">Membrane</location>
        <topology evidence="1">Multi-pass membrane protein</topology>
    </subcellularLocation>
</comment>
<keyword evidence="2 7" id="KW-0808">Transferase</keyword>
<keyword evidence="4 7" id="KW-1133">Transmembrane helix</keyword>
<dbReference type="InterPro" id="IPR039859">
    <property type="entry name" value="PFA4/ZDH16/20/ERF2-like"/>
</dbReference>
<comment type="caution">
    <text evidence="9">The sequence shown here is derived from an EMBL/GenBank/DDBJ whole genome shotgun (WGS) entry which is preliminary data.</text>
</comment>
<reference evidence="9 10" key="1">
    <citation type="submission" date="2013-11" db="EMBL/GenBank/DDBJ databases">
        <title>The Genome Sequence of Phytophthora parasitica P1569.</title>
        <authorList>
            <consortium name="The Broad Institute Genomics Platform"/>
            <person name="Russ C."/>
            <person name="Tyler B."/>
            <person name="Panabieres F."/>
            <person name="Shan W."/>
            <person name="Tripathy S."/>
            <person name="Grunwald N."/>
            <person name="Machado M."/>
            <person name="Johnson C.S."/>
            <person name="Arredondo F."/>
            <person name="Hong C."/>
            <person name="Coffey M."/>
            <person name="Young S.K."/>
            <person name="Zeng Q."/>
            <person name="Gargeya S."/>
            <person name="Fitzgerald M."/>
            <person name="Abouelleil A."/>
            <person name="Alvarado L."/>
            <person name="Chapman S.B."/>
            <person name="Gainer-Dewar J."/>
            <person name="Goldberg J."/>
            <person name="Griggs A."/>
            <person name="Gujja S."/>
            <person name="Hansen M."/>
            <person name="Howarth C."/>
            <person name="Imamovic A."/>
            <person name="Ireland A."/>
            <person name="Larimer J."/>
            <person name="McCowan C."/>
            <person name="Murphy C."/>
            <person name="Pearson M."/>
            <person name="Poon T.W."/>
            <person name="Priest M."/>
            <person name="Roberts A."/>
            <person name="Saif S."/>
            <person name="Shea T."/>
            <person name="Sykes S."/>
            <person name="Wortman J."/>
            <person name="Nusbaum C."/>
            <person name="Birren B."/>
        </authorList>
    </citation>
    <scope>NUCLEOTIDE SEQUENCE [LARGE SCALE GENOMIC DNA]</scope>
    <source>
        <strain evidence="9 10">P1569</strain>
    </source>
</reference>
<dbReference type="Proteomes" id="UP000018721">
    <property type="component" value="Unassembled WGS sequence"/>
</dbReference>
<dbReference type="InterPro" id="IPR001594">
    <property type="entry name" value="Palmitoyltrfase_DHHC"/>
</dbReference>
<sequence>MKYTRFDQSGTQGKNRFMYRESGCCAFMTSAQVLLCISVNENANDGVVYSVLLRSVSVLPVLMVAAIITLEYYVFMTEHWVKEFQRSVGLFVLLRILEAALFHFVTGCMLVAYYKVVFTDPGYVTPAVVQRISDAMQEAMEGGKSPPMVNTCRRCKLLKPFRAHHCSFCNRCVLKMDHHCPWVANCVGEGNYKFFFHFVVYAFLALSMCVRALSGPFQAALFSEDAPRGAANFSAMAVVGFVLGGALAISLLGFIAVHSYLLVHGATTIECHQYGRAFPFNQGWRKNFNDVFGDTTKDWLLPTTPARKQRYVLHPAELEHLTADSCFGDSSDQEDDSLL</sequence>
<feature type="domain" description="Palmitoyltransferase DHHC" evidence="8">
    <location>
        <begin position="150"/>
        <end position="271"/>
    </location>
</feature>
<comment type="domain">
    <text evidence="7">The DHHC domain is required for palmitoyltransferase activity.</text>
</comment>
<dbReference type="AlphaFoldDB" id="V9F1N3"/>
<keyword evidence="10" id="KW-1185">Reference proteome</keyword>
<name>V9F1N3_PHYNI</name>
<evidence type="ECO:0000256" key="2">
    <source>
        <dbReference type="ARBA" id="ARBA00022679"/>
    </source>
</evidence>
<accession>V9F1N3</accession>
<evidence type="ECO:0000313" key="9">
    <source>
        <dbReference type="EMBL" id="ETI45440.1"/>
    </source>
</evidence>
<keyword evidence="3 7" id="KW-0812">Transmembrane</keyword>
<proteinExistence type="inferred from homology"/>
<evidence type="ECO:0000256" key="4">
    <source>
        <dbReference type="ARBA" id="ARBA00022989"/>
    </source>
</evidence>
<evidence type="ECO:0000256" key="3">
    <source>
        <dbReference type="ARBA" id="ARBA00022692"/>
    </source>
</evidence>
<dbReference type="Pfam" id="PF01529">
    <property type="entry name" value="DHHC"/>
    <property type="match status" value="1"/>
</dbReference>